<keyword evidence="2" id="KW-0456">Lyase</keyword>
<dbReference type="SMART" id="SM01007">
    <property type="entry name" value="Aldolase_II"/>
    <property type="match status" value="1"/>
</dbReference>
<accession>A0ABQ4ETA7</accession>
<dbReference type="Proteomes" id="UP000621500">
    <property type="component" value="Unassembled WGS sequence"/>
</dbReference>
<evidence type="ECO:0000256" key="3">
    <source>
        <dbReference type="SAM" id="MobiDB-lite"/>
    </source>
</evidence>
<dbReference type="Pfam" id="PF00596">
    <property type="entry name" value="Aldolase_II"/>
    <property type="match status" value="2"/>
</dbReference>
<dbReference type="RefSeq" id="WP_344919936.1">
    <property type="nucleotide sequence ID" value="NZ_BAAAZQ010000006.1"/>
</dbReference>
<name>A0ABQ4ETA7_9ACTN</name>
<dbReference type="PANTHER" id="PTHR22789">
    <property type="entry name" value="FUCULOSE PHOSPHATE ALDOLASE"/>
    <property type="match status" value="1"/>
</dbReference>
<dbReference type="PANTHER" id="PTHR22789:SF0">
    <property type="entry name" value="3-OXO-TETRONATE 4-PHOSPHATE DECARBOXYLASE-RELATED"/>
    <property type="match status" value="1"/>
</dbReference>
<dbReference type="InterPro" id="IPR050197">
    <property type="entry name" value="Aldolase_class_II_sugar_metab"/>
</dbReference>
<keyword evidence="6" id="KW-1185">Reference proteome</keyword>
<evidence type="ECO:0000259" key="4">
    <source>
        <dbReference type="SMART" id="SM01007"/>
    </source>
</evidence>
<organism evidence="5 6">
    <name type="scientific">Plantactinospora mayteni</name>
    <dbReference type="NCBI Taxonomy" id="566021"/>
    <lineage>
        <taxon>Bacteria</taxon>
        <taxon>Bacillati</taxon>
        <taxon>Actinomycetota</taxon>
        <taxon>Actinomycetes</taxon>
        <taxon>Micromonosporales</taxon>
        <taxon>Micromonosporaceae</taxon>
        <taxon>Plantactinospora</taxon>
    </lineage>
</organism>
<dbReference type="InterPro" id="IPR036409">
    <property type="entry name" value="Aldolase_II/adducin_N_sf"/>
</dbReference>
<reference evidence="5 6" key="1">
    <citation type="submission" date="2021-01" db="EMBL/GenBank/DDBJ databases">
        <title>Whole genome shotgun sequence of Plantactinospora mayteni NBRC 109088.</title>
        <authorList>
            <person name="Komaki H."/>
            <person name="Tamura T."/>
        </authorList>
    </citation>
    <scope>NUCLEOTIDE SEQUENCE [LARGE SCALE GENOMIC DNA]</scope>
    <source>
        <strain evidence="5 6">NBRC 109088</strain>
    </source>
</reference>
<feature type="region of interest" description="Disordered" evidence="3">
    <location>
        <begin position="148"/>
        <end position="174"/>
    </location>
</feature>
<gene>
    <name evidence="5" type="ORF">Pma05_44510</name>
</gene>
<dbReference type="SUPFAM" id="SSF53639">
    <property type="entry name" value="AraD/HMP-PK domain-like"/>
    <property type="match status" value="2"/>
</dbReference>
<evidence type="ECO:0000313" key="6">
    <source>
        <dbReference type="Proteomes" id="UP000621500"/>
    </source>
</evidence>
<dbReference type="InterPro" id="IPR001303">
    <property type="entry name" value="Aldolase_II/adducin_N"/>
</dbReference>
<feature type="region of interest" description="Disordered" evidence="3">
    <location>
        <begin position="65"/>
        <end position="131"/>
    </location>
</feature>
<evidence type="ECO:0000256" key="1">
    <source>
        <dbReference type="ARBA" id="ARBA00022723"/>
    </source>
</evidence>
<protein>
    <recommendedName>
        <fullName evidence="4">Class II aldolase/adducin N-terminal domain-containing protein</fullName>
    </recommendedName>
</protein>
<dbReference type="Gene3D" id="3.40.225.10">
    <property type="entry name" value="Class II aldolase/adducin N-terminal domain"/>
    <property type="match status" value="2"/>
</dbReference>
<proteinExistence type="predicted"/>
<comment type="caution">
    <text evidence="5">The sequence shown here is derived from an EMBL/GenBank/DDBJ whole genome shotgun (WGS) entry which is preliminary data.</text>
</comment>
<evidence type="ECO:0000313" key="5">
    <source>
        <dbReference type="EMBL" id="GIG97878.1"/>
    </source>
</evidence>
<feature type="compositionally biased region" description="Low complexity" evidence="3">
    <location>
        <begin position="120"/>
        <end position="131"/>
    </location>
</feature>
<keyword evidence="1" id="KW-0479">Metal-binding</keyword>
<dbReference type="EMBL" id="BONX01000030">
    <property type="protein sequence ID" value="GIG97878.1"/>
    <property type="molecule type" value="Genomic_DNA"/>
</dbReference>
<evidence type="ECO:0000256" key="2">
    <source>
        <dbReference type="ARBA" id="ARBA00023239"/>
    </source>
</evidence>
<sequence>MNYLRGDLRDQLAYVGQDVVRTGLVIGSGGNLSARLPDGDSCWVTAGGTWLDRLDRPSFVRVRISDGSVRTEPPTYSDDPLRSGGPALDAGPARPSRTAGQTRQDGAALPDGTTLPAQRAPSAVPSVAGGASASVGVPAAARVAVTRRSVPPHVQGEAGPSSVETAAGPSASATLPTSEVALHLATYRARPDVNAIVHLHPQTVLLLDALGEQIRLVTTDHGFYLRRIARVPFRLPGTSELAELAADATRDGTNCLVLSRHGCSVLADSVELAHKRAANLEEAARLTYRALAAGRLADLPELPAEFLARLDAGATSV</sequence>
<feature type="domain" description="Class II aldolase/adducin N-terminal" evidence="4">
    <location>
        <begin position="10"/>
        <end position="288"/>
    </location>
</feature>